<dbReference type="InterPro" id="IPR029058">
    <property type="entry name" value="AB_hydrolase_fold"/>
</dbReference>
<dbReference type="InterPro" id="IPR002925">
    <property type="entry name" value="Dienelactn_hydro"/>
</dbReference>
<keyword evidence="3" id="KW-1185">Reference proteome</keyword>
<proteinExistence type="predicted"/>
<organism evidence="2 3">
    <name type="scientific">Salinomyces thailandicus</name>
    <dbReference type="NCBI Taxonomy" id="706561"/>
    <lineage>
        <taxon>Eukaryota</taxon>
        <taxon>Fungi</taxon>
        <taxon>Dikarya</taxon>
        <taxon>Ascomycota</taxon>
        <taxon>Pezizomycotina</taxon>
        <taxon>Dothideomycetes</taxon>
        <taxon>Dothideomycetidae</taxon>
        <taxon>Mycosphaerellales</taxon>
        <taxon>Teratosphaeriaceae</taxon>
        <taxon>Salinomyces</taxon>
    </lineage>
</organism>
<evidence type="ECO:0000313" key="3">
    <source>
        <dbReference type="Proteomes" id="UP000308549"/>
    </source>
</evidence>
<name>A0A4U0UB41_9PEZI</name>
<dbReference type="EMBL" id="NAJL01000005">
    <property type="protein sequence ID" value="TKA32387.1"/>
    <property type="molecule type" value="Genomic_DNA"/>
</dbReference>
<reference evidence="2 3" key="1">
    <citation type="submission" date="2017-03" db="EMBL/GenBank/DDBJ databases">
        <title>Genomes of endolithic fungi from Antarctica.</title>
        <authorList>
            <person name="Coleine C."/>
            <person name="Masonjones S."/>
            <person name="Stajich J.E."/>
        </authorList>
    </citation>
    <scope>NUCLEOTIDE SEQUENCE [LARGE SCALE GENOMIC DNA]</scope>
    <source>
        <strain evidence="2 3">CCFEE 6315</strain>
    </source>
</reference>
<evidence type="ECO:0000259" key="1">
    <source>
        <dbReference type="Pfam" id="PF01738"/>
    </source>
</evidence>
<dbReference type="AlphaFoldDB" id="A0A4U0UB41"/>
<dbReference type="PANTHER" id="PTHR17630">
    <property type="entry name" value="DIENELACTONE HYDROLASE"/>
    <property type="match status" value="1"/>
</dbReference>
<evidence type="ECO:0000313" key="2">
    <source>
        <dbReference type="EMBL" id="TKA32387.1"/>
    </source>
</evidence>
<dbReference type="Pfam" id="PF01738">
    <property type="entry name" value="DLH"/>
    <property type="match status" value="1"/>
</dbReference>
<dbReference type="Gene3D" id="3.40.50.1820">
    <property type="entry name" value="alpha/beta hydrolase"/>
    <property type="match status" value="1"/>
</dbReference>
<dbReference type="Proteomes" id="UP000308549">
    <property type="component" value="Unassembled WGS sequence"/>
</dbReference>
<protein>
    <recommendedName>
        <fullName evidence="1">Dienelactone hydrolase domain-containing protein</fullName>
    </recommendedName>
</protein>
<dbReference type="GO" id="GO:0016787">
    <property type="term" value="F:hydrolase activity"/>
    <property type="evidence" value="ECO:0007669"/>
    <property type="project" value="InterPro"/>
</dbReference>
<dbReference type="OrthoDB" id="10019231at2759"/>
<dbReference type="SUPFAM" id="SSF53474">
    <property type="entry name" value="alpha/beta-Hydrolases"/>
    <property type="match status" value="1"/>
</dbReference>
<comment type="caution">
    <text evidence="2">The sequence shown here is derived from an EMBL/GenBank/DDBJ whole genome shotgun (WGS) entry which is preliminary data.</text>
</comment>
<accession>A0A4U0UB41</accession>
<gene>
    <name evidence="2" type="ORF">B0A50_01493</name>
</gene>
<dbReference type="PANTHER" id="PTHR17630:SF55">
    <property type="entry name" value="DIENELACTONE HYDROLASE FAMILY PROTEIN (AFU_ORTHOLOGUE AFUA_1G01900)"/>
    <property type="match status" value="1"/>
</dbReference>
<sequence length="249" mass="27496">MPEIPECCRTGFKWAGVPTGSESTLAQNQTYITGTSKTTAILIIHDIYGWTFPNIRLLADHFAAECNATVYVPDFFGGQVLPEEAVDETLKNPASKLIDIPAFFATNSRSVREPEIFSCARALRAQYPKLGAVGYCFGGWACFRLAAQNIKLVDCISVAHPSLLEKDDVENVSVPTQIIAPEHDYLLTEELKEYCNKMIPKKGLPYRYDFYPGLAHGFAVKGDPSDQGASRGLERAKNSVVGWFNEHLG</sequence>
<feature type="domain" description="Dienelactone hydrolase" evidence="1">
    <location>
        <begin position="36"/>
        <end position="247"/>
    </location>
</feature>